<dbReference type="InterPro" id="IPR029068">
    <property type="entry name" value="Glyas_Bleomycin-R_OHBP_Dase"/>
</dbReference>
<evidence type="ECO:0000313" key="3">
    <source>
        <dbReference type="Proteomes" id="UP001596004"/>
    </source>
</evidence>
<proteinExistence type="predicted"/>
<organism evidence="2 3">
    <name type="scientific">Sphaerisporangium dianthi</name>
    <dbReference type="NCBI Taxonomy" id="1436120"/>
    <lineage>
        <taxon>Bacteria</taxon>
        <taxon>Bacillati</taxon>
        <taxon>Actinomycetota</taxon>
        <taxon>Actinomycetes</taxon>
        <taxon>Streptosporangiales</taxon>
        <taxon>Streptosporangiaceae</taxon>
        <taxon>Sphaerisporangium</taxon>
    </lineage>
</organism>
<reference evidence="3" key="1">
    <citation type="journal article" date="2019" name="Int. J. Syst. Evol. Microbiol.">
        <title>The Global Catalogue of Microorganisms (GCM) 10K type strain sequencing project: providing services to taxonomists for standard genome sequencing and annotation.</title>
        <authorList>
            <consortium name="The Broad Institute Genomics Platform"/>
            <consortium name="The Broad Institute Genome Sequencing Center for Infectious Disease"/>
            <person name="Wu L."/>
            <person name="Ma J."/>
        </authorList>
    </citation>
    <scope>NUCLEOTIDE SEQUENCE [LARGE SCALE GENOMIC DNA]</scope>
    <source>
        <strain evidence="3">CGMCC 4.7132</strain>
    </source>
</reference>
<keyword evidence="3" id="KW-1185">Reference proteome</keyword>
<dbReference type="Proteomes" id="UP001596004">
    <property type="component" value="Unassembled WGS sequence"/>
</dbReference>
<dbReference type="Gene3D" id="3.10.180.10">
    <property type="entry name" value="2,3-Dihydroxybiphenyl 1,2-Dioxygenase, domain 1"/>
    <property type="match status" value="1"/>
</dbReference>
<dbReference type="RefSeq" id="WP_380837513.1">
    <property type="nucleotide sequence ID" value="NZ_JBHSFP010000002.1"/>
</dbReference>
<accession>A0ABV9CBV5</accession>
<sequence length="56" mass="6042">MHLEHAPTTDCGSGPEHGWDRRINHLAGGRGVYVRDPDGHSWEFFTAVPGPGGSSE</sequence>
<comment type="caution">
    <text evidence="2">The sequence shown here is derived from an EMBL/GenBank/DDBJ whole genome shotgun (WGS) entry which is preliminary data.</text>
</comment>
<feature type="region of interest" description="Disordered" evidence="1">
    <location>
        <begin position="1"/>
        <end position="20"/>
    </location>
</feature>
<evidence type="ECO:0000313" key="2">
    <source>
        <dbReference type="EMBL" id="MFC4530112.1"/>
    </source>
</evidence>
<evidence type="ECO:0000256" key="1">
    <source>
        <dbReference type="SAM" id="MobiDB-lite"/>
    </source>
</evidence>
<evidence type="ECO:0008006" key="4">
    <source>
        <dbReference type="Google" id="ProtNLM"/>
    </source>
</evidence>
<protein>
    <recommendedName>
        <fullName evidence="4">VOC domain-containing protein</fullName>
    </recommendedName>
</protein>
<dbReference type="SUPFAM" id="SSF54593">
    <property type="entry name" value="Glyoxalase/Bleomycin resistance protein/Dihydroxybiphenyl dioxygenase"/>
    <property type="match status" value="1"/>
</dbReference>
<name>A0ABV9CBV5_9ACTN</name>
<dbReference type="EMBL" id="JBHSFP010000002">
    <property type="protein sequence ID" value="MFC4530112.1"/>
    <property type="molecule type" value="Genomic_DNA"/>
</dbReference>
<gene>
    <name evidence="2" type="ORF">ACFO60_04995</name>
</gene>